<dbReference type="AlphaFoldDB" id="A0A5C1NJ01"/>
<name>A0A5C1NJ01_9GAMM</name>
<evidence type="ECO:0000259" key="2">
    <source>
        <dbReference type="Pfam" id="PF13670"/>
    </source>
</evidence>
<dbReference type="RefSeq" id="WP_149286428.1">
    <property type="nucleotide sequence ID" value="NZ_CP038437.2"/>
</dbReference>
<dbReference type="Pfam" id="PF13670">
    <property type="entry name" value="PepSY_2"/>
    <property type="match status" value="1"/>
</dbReference>
<protein>
    <submittedName>
        <fullName evidence="3">PepSY domain-containing protein</fullName>
    </submittedName>
</protein>
<accession>A0A5C1NJ01</accession>
<dbReference type="Proteomes" id="UP000324285">
    <property type="component" value="Chromosome"/>
</dbReference>
<dbReference type="InterPro" id="IPR025711">
    <property type="entry name" value="PepSY"/>
</dbReference>
<dbReference type="KEGG" id="hbh:E4T21_18405"/>
<proteinExistence type="predicted"/>
<dbReference type="OrthoDB" id="7595029at2"/>
<evidence type="ECO:0000313" key="4">
    <source>
        <dbReference type="Proteomes" id="UP000324285"/>
    </source>
</evidence>
<dbReference type="EMBL" id="CP038437">
    <property type="protein sequence ID" value="QEM83306.1"/>
    <property type="molecule type" value="Genomic_DNA"/>
</dbReference>
<feature type="chain" id="PRO_5022758830" evidence="1">
    <location>
        <begin position="25"/>
        <end position="157"/>
    </location>
</feature>
<organism evidence="3 4">
    <name type="scientific">Halomonas binhaiensis</name>
    <dbReference type="NCBI Taxonomy" id="2562282"/>
    <lineage>
        <taxon>Bacteria</taxon>
        <taxon>Pseudomonadati</taxon>
        <taxon>Pseudomonadota</taxon>
        <taxon>Gammaproteobacteria</taxon>
        <taxon>Oceanospirillales</taxon>
        <taxon>Halomonadaceae</taxon>
        <taxon>Halomonas</taxon>
    </lineage>
</organism>
<evidence type="ECO:0000256" key="1">
    <source>
        <dbReference type="SAM" id="SignalP"/>
    </source>
</evidence>
<keyword evidence="4" id="KW-1185">Reference proteome</keyword>
<gene>
    <name evidence="3" type="ORF">E4T21_18405</name>
</gene>
<reference evidence="3" key="1">
    <citation type="submission" date="2021-02" db="EMBL/GenBank/DDBJ databases">
        <title>Strain Y2R2, a novel species of the genus Halomonas.</title>
        <authorList>
            <person name="Huang H."/>
        </authorList>
    </citation>
    <scope>NUCLEOTIDE SEQUENCE</scope>
    <source>
        <strain evidence="3">Y2R2</strain>
    </source>
</reference>
<feature type="signal peptide" evidence="1">
    <location>
        <begin position="1"/>
        <end position="24"/>
    </location>
</feature>
<sequence length="157" mass="17548">MKKTLSYSLAALTLSGTVSTSALADDKGISREELNRLLQSASDYGFTNYDELGVDDGQFEIEGWRKDGWRLDVDMALNDGSLLREQQRQSQIPDWSLSGDEVSKALDRAQNEGLELIVGLDANQSHIEVDGYGTDHQEIEIRLNRDTFDVDGVEYDD</sequence>
<feature type="domain" description="PepSY" evidence="2">
    <location>
        <begin position="10"/>
        <end position="84"/>
    </location>
</feature>
<evidence type="ECO:0000313" key="3">
    <source>
        <dbReference type="EMBL" id="QEM83306.1"/>
    </source>
</evidence>
<keyword evidence="1" id="KW-0732">Signal</keyword>